<dbReference type="RefSeq" id="WP_191188532.1">
    <property type="nucleotide sequence ID" value="NZ_JACWMY010000004.1"/>
</dbReference>
<proteinExistence type="predicted"/>
<gene>
    <name evidence="2" type="ORF">IDJ77_08530</name>
</gene>
<reference evidence="2 3" key="1">
    <citation type="submission" date="2020-09" db="EMBL/GenBank/DDBJ databases">
        <title>Novel species of Mucilaginibacter isolated from a glacier on the Tibetan Plateau.</title>
        <authorList>
            <person name="Liu Q."/>
            <person name="Xin Y.-H."/>
        </authorList>
    </citation>
    <scope>NUCLEOTIDE SEQUENCE [LARGE SCALE GENOMIC DNA]</scope>
    <source>
        <strain evidence="2 3">ZT4R22</strain>
    </source>
</reference>
<sequence length="128" mass="14617">MKKTMPYDFLLDYLPRNVIILPAIGMFNVYLDKKIVLIFRKTGKNPQHNGIWISTKREFHASLKAEIPAITDFVFNEGEVYDSAWLLLSDTHDDFESAAELVCELVSKRDARIGKVTPKSASISERNL</sequence>
<keyword evidence="1" id="KW-1133">Transmembrane helix</keyword>
<protein>
    <recommendedName>
        <fullName evidence="4">YjbR protein</fullName>
    </recommendedName>
</protein>
<evidence type="ECO:0000256" key="1">
    <source>
        <dbReference type="SAM" id="Phobius"/>
    </source>
</evidence>
<evidence type="ECO:0000313" key="3">
    <source>
        <dbReference type="Proteomes" id="UP000606600"/>
    </source>
</evidence>
<dbReference type="Proteomes" id="UP000606600">
    <property type="component" value="Unassembled WGS sequence"/>
</dbReference>
<dbReference type="EMBL" id="JACWMY010000004">
    <property type="protein sequence ID" value="MBD1363855.1"/>
    <property type="molecule type" value="Genomic_DNA"/>
</dbReference>
<accession>A0ABR7WNG9</accession>
<keyword evidence="1" id="KW-0472">Membrane</keyword>
<keyword evidence="1" id="KW-0812">Transmembrane</keyword>
<evidence type="ECO:0000313" key="2">
    <source>
        <dbReference type="EMBL" id="MBD1363855.1"/>
    </source>
</evidence>
<feature type="transmembrane region" description="Helical" evidence="1">
    <location>
        <begin position="13"/>
        <end position="31"/>
    </location>
</feature>
<name>A0ABR7WNG9_9SPHI</name>
<comment type="caution">
    <text evidence="2">The sequence shown here is derived from an EMBL/GenBank/DDBJ whole genome shotgun (WGS) entry which is preliminary data.</text>
</comment>
<keyword evidence="3" id="KW-1185">Reference proteome</keyword>
<organism evidence="2 3">
    <name type="scientific">Mucilaginibacter pankratovii</name>
    <dbReference type="NCBI Taxonomy" id="2772110"/>
    <lineage>
        <taxon>Bacteria</taxon>
        <taxon>Pseudomonadati</taxon>
        <taxon>Bacteroidota</taxon>
        <taxon>Sphingobacteriia</taxon>
        <taxon>Sphingobacteriales</taxon>
        <taxon>Sphingobacteriaceae</taxon>
        <taxon>Mucilaginibacter</taxon>
    </lineage>
</organism>
<evidence type="ECO:0008006" key="4">
    <source>
        <dbReference type="Google" id="ProtNLM"/>
    </source>
</evidence>